<evidence type="ECO:0000256" key="3">
    <source>
        <dbReference type="ARBA" id="ARBA00023242"/>
    </source>
</evidence>
<dbReference type="PANTHER" id="PTHR13964:SF27">
    <property type="entry name" value="HAT-TRICK, ISOFORM D"/>
    <property type="match status" value="1"/>
</dbReference>
<keyword evidence="3" id="KW-0539">Nucleus</keyword>
<reference evidence="6 7" key="1">
    <citation type="submission" date="2019-04" db="EMBL/GenBank/DDBJ databases">
        <title>High contiguity whole genome sequence and gene annotation resource for two Venturia nashicola isolates.</title>
        <authorList>
            <person name="Prokchorchik M."/>
            <person name="Won K."/>
            <person name="Lee Y."/>
            <person name="Choi E.D."/>
            <person name="Segonzac C."/>
            <person name="Sohn K.H."/>
        </authorList>
    </citation>
    <scope>NUCLEOTIDE SEQUENCE [LARGE SCALE GENOMIC DNA]</scope>
    <source>
        <strain evidence="6 7">PRI2</strain>
    </source>
</reference>
<accession>A0A4Z1NIK0</accession>
<dbReference type="GO" id="GO:0000976">
    <property type="term" value="F:transcription cis-regulatory region binding"/>
    <property type="evidence" value="ECO:0007669"/>
    <property type="project" value="TreeGrafter"/>
</dbReference>
<dbReference type="InterPro" id="IPR001606">
    <property type="entry name" value="ARID_dom"/>
</dbReference>
<dbReference type="InterPro" id="IPR036431">
    <property type="entry name" value="ARID_dom_sf"/>
</dbReference>
<dbReference type="STRING" id="86259.A0A4Z1NIK0"/>
<protein>
    <submittedName>
        <fullName evidence="6">SWI/SNF chromatin-remodeling complex subunit sol1</fullName>
    </submittedName>
</protein>
<feature type="region of interest" description="Disordered" evidence="4">
    <location>
        <begin position="1023"/>
        <end position="1042"/>
    </location>
</feature>
<name>A0A4Z1NIK0_9PEZI</name>
<feature type="region of interest" description="Disordered" evidence="4">
    <location>
        <begin position="14"/>
        <end position="177"/>
    </location>
</feature>
<dbReference type="PROSITE" id="PS51011">
    <property type="entry name" value="ARID"/>
    <property type="match status" value="1"/>
</dbReference>
<feature type="compositionally biased region" description="Polar residues" evidence="4">
    <location>
        <begin position="75"/>
        <end position="92"/>
    </location>
</feature>
<dbReference type="Proteomes" id="UP000298493">
    <property type="component" value="Unassembled WGS sequence"/>
</dbReference>
<sequence>MNGFSDTTAFDTSYMFNNNQNNHPSFQNAQYQQQQAALQQQHHQQQRSQTPQFPYPVNPVVPSKRSREDGIAASPRQTPSNLNPSRSQTPQQAGYPGGSFQGNQQGQQLHAPNPYQHLQQQHGSANATPSPTLSNQQFRPPARNSPNPHFPMSQQQAQQQQQSGLGTPDANGRVGTPQNAQFMAGQMNSQLGGQGMPSHMGPGANFMPGQQSMPQGYNAQNFGGGAGGMPNMSGGQMPYSAAQVQLTPNLASQQAEAHRLHTMKQQMQHSQQMQQNRARQQQQAAMGNPMMAGPGSMQTPTRPQGPPGGNMQAQQMQSQQQRMMEEQKFLQNVHKYMASGGRQFNPQPQVGGRPISLFALFTLVMRAKGSKRITMGNQWIQVAQRMGYQPEQYPNAAMEIKDTFEKNLGPWEAATYANAQAQQKMKMEQMQQQQQQMGGMGAGQVMSPDRAMPQTPQGNHATQQYMHQLQQRMNAVGQQQPPTPQQMTPVQNNASLPGSNGWATPQTDPAVMRPQTALDQHRKSVSYKLEGSPALPKPAFATPPLGKLERSASVAKMTNGTQKMLKIGGPEQEETTNHEPRWNFLEDSWGGIDGLDNRAREAEKLVTVLPNVPNLEEMGNTDIHALTLSLQSGIHSEMRYALDVLVKMTHHRQVLLELDMCEDLIDILLDCAEDQVEILAEEAPEVSDILDLGSYEDVLRNVKLEVHGLQDIPEVGTLAWQLDRAADRLIAITTILRNLSDAGRYSDKNQFFLANSKPVIKFLSSSIRLLGTRNMFLRSYVNASDFMKDVVIILSNISDKTPLPSREDAFNILQFLLSFAPGPSPASTKPLRFSHYDVEIHKYYPPAIDSLAKLLARDDPNRTFYKHLFLDNIPNSPNTPPYQQYELLTQTFGFAIAVLPERPTEATVLRTCEARKPILTQGLLAADILSILVPGVEVGLAKDWIASEDAWAPALLRLSASLASRDGQEKVRLQMDEARLQQARGGVVRQPPPINEDNMFGIVTHRALGMLKRLGGKAIDSNALSTSKADDSDSDSDDDVLSANKKSKLRSLKEEGVDEEVDGEWEGRLALSGFNGEMIPKQATVMGAVIDISLDQVVLREMIALGDLAG</sequence>
<feature type="region of interest" description="Disordered" evidence="4">
    <location>
        <begin position="269"/>
        <end position="320"/>
    </location>
</feature>
<dbReference type="CDD" id="cd16871">
    <property type="entry name" value="ARID_Swi1p-like"/>
    <property type="match status" value="1"/>
</dbReference>
<dbReference type="GO" id="GO:0006357">
    <property type="term" value="P:regulation of transcription by RNA polymerase II"/>
    <property type="evidence" value="ECO:0007669"/>
    <property type="project" value="TreeGrafter"/>
</dbReference>
<dbReference type="SMART" id="SM01014">
    <property type="entry name" value="ARID"/>
    <property type="match status" value="1"/>
</dbReference>
<dbReference type="AlphaFoldDB" id="A0A4Z1NIK0"/>
<proteinExistence type="predicted"/>
<dbReference type="PANTHER" id="PTHR13964">
    <property type="entry name" value="RBP-RELATED"/>
    <property type="match status" value="1"/>
</dbReference>
<gene>
    <name evidence="6" type="ORF">E6O75_ATG09438</name>
</gene>
<feature type="compositionally biased region" description="Polar residues" evidence="4">
    <location>
        <begin position="492"/>
        <end position="507"/>
    </location>
</feature>
<dbReference type="Gene3D" id="1.10.150.60">
    <property type="entry name" value="ARID DNA-binding domain"/>
    <property type="match status" value="1"/>
</dbReference>
<comment type="caution">
    <text evidence="6">The sequence shown here is derived from an EMBL/GenBank/DDBJ whole genome shotgun (WGS) entry which is preliminary data.</text>
</comment>
<evidence type="ECO:0000256" key="4">
    <source>
        <dbReference type="SAM" id="MobiDB-lite"/>
    </source>
</evidence>
<feature type="compositionally biased region" description="Low complexity" evidence="4">
    <location>
        <begin position="269"/>
        <end position="286"/>
    </location>
</feature>
<evidence type="ECO:0000256" key="2">
    <source>
        <dbReference type="ARBA" id="ARBA00023163"/>
    </source>
</evidence>
<dbReference type="Pfam" id="PF01388">
    <property type="entry name" value="ARID"/>
    <property type="match status" value="1"/>
</dbReference>
<keyword evidence="2" id="KW-0804">Transcription</keyword>
<feature type="domain" description="ARID" evidence="5">
    <location>
        <begin position="323"/>
        <end position="416"/>
    </location>
</feature>
<evidence type="ECO:0000256" key="1">
    <source>
        <dbReference type="ARBA" id="ARBA00023015"/>
    </source>
</evidence>
<feature type="compositionally biased region" description="Polar residues" evidence="4">
    <location>
        <begin position="116"/>
        <end position="138"/>
    </location>
</feature>
<feature type="region of interest" description="Disordered" evidence="4">
    <location>
        <begin position="478"/>
        <end position="509"/>
    </location>
</feature>
<dbReference type="InterPro" id="IPR051232">
    <property type="entry name" value="ARID/SWI1_ChromRemod"/>
</dbReference>
<dbReference type="SUPFAM" id="SSF46774">
    <property type="entry name" value="ARID-like"/>
    <property type="match status" value="1"/>
</dbReference>
<dbReference type="GO" id="GO:0016514">
    <property type="term" value="C:SWI/SNF complex"/>
    <property type="evidence" value="ECO:0007669"/>
    <property type="project" value="TreeGrafter"/>
</dbReference>
<evidence type="ECO:0000259" key="5">
    <source>
        <dbReference type="PROSITE" id="PS51011"/>
    </source>
</evidence>
<evidence type="ECO:0000313" key="7">
    <source>
        <dbReference type="Proteomes" id="UP000298493"/>
    </source>
</evidence>
<dbReference type="SMART" id="SM00501">
    <property type="entry name" value="BRIGHT"/>
    <property type="match status" value="1"/>
</dbReference>
<feature type="compositionally biased region" description="Low complexity" evidence="4">
    <location>
        <begin position="17"/>
        <end position="52"/>
    </location>
</feature>
<feature type="compositionally biased region" description="Low complexity" evidence="4">
    <location>
        <begin position="309"/>
        <end position="320"/>
    </location>
</feature>
<organism evidence="6 7">
    <name type="scientific">Venturia nashicola</name>
    <dbReference type="NCBI Taxonomy" id="86259"/>
    <lineage>
        <taxon>Eukaryota</taxon>
        <taxon>Fungi</taxon>
        <taxon>Dikarya</taxon>
        <taxon>Ascomycota</taxon>
        <taxon>Pezizomycotina</taxon>
        <taxon>Dothideomycetes</taxon>
        <taxon>Pleosporomycetidae</taxon>
        <taxon>Venturiales</taxon>
        <taxon>Venturiaceae</taxon>
        <taxon>Venturia</taxon>
    </lineage>
</organism>
<evidence type="ECO:0000313" key="6">
    <source>
        <dbReference type="EMBL" id="TID14359.1"/>
    </source>
</evidence>
<dbReference type="EMBL" id="SNSC02000023">
    <property type="protein sequence ID" value="TID14359.1"/>
    <property type="molecule type" value="Genomic_DNA"/>
</dbReference>
<keyword evidence="1" id="KW-0805">Transcription regulation</keyword>
<keyword evidence="7" id="KW-1185">Reference proteome</keyword>